<dbReference type="InterPro" id="IPR008040">
    <property type="entry name" value="Hydant_A_N"/>
</dbReference>
<feature type="domain" description="Hydantoinase A/oxoprolinase" evidence="1">
    <location>
        <begin position="207"/>
        <end position="491"/>
    </location>
</feature>
<dbReference type="GO" id="GO:0005829">
    <property type="term" value="C:cytosol"/>
    <property type="evidence" value="ECO:0007669"/>
    <property type="project" value="TreeGrafter"/>
</dbReference>
<dbReference type="EMBL" id="CAFAAV010000199">
    <property type="protein sequence ID" value="CAB4831809.1"/>
    <property type="molecule type" value="Genomic_DNA"/>
</dbReference>
<dbReference type="InterPro" id="IPR002821">
    <property type="entry name" value="Hydantoinase_A"/>
</dbReference>
<dbReference type="EMBL" id="CAFBOL010000016">
    <property type="protein sequence ID" value="CAB4982348.1"/>
    <property type="molecule type" value="Genomic_DNA"/>
</dbReference>
<dbReference type="InterPro" id="IPR049517">
    <property type="entry name" value="ACX-like_C"/>
</dbReference>
<dbReference type="GO" id="GO:0006749">
    <property type="term" value="P:glutathione metabolic process"/>
    <property type="evidence" value="ECO:0007669"/>
    <property type="project" value="TreeGrafter"/>
</dbReference>
<evidence type="ECO:0000313" key="9">
    <source>
        <dbReference type="EMBL" id="CAB4982348.1"/>
    </source>
</evidence>
<evidence type="ECO:0000259" key="3">
    <source>
        <dbReference type="Pfam" id="PF19278"/>
    </source>
</evidence>
<feature type="domain" description="Hydantoinase/oxoprolinase N-terminal" evidence="2">
    <location>
        <begin position="4"/>
        <end position="185"/>
    </location>
</feature>
<evidence type="ECO:0000313" key="4">
    <source>
        <dbReference type="EMBL" id="CAB4365028.1"/>
    </source>
</evidence>
<dbReference type="AlphaFoldDB" id="A0A6J6STP3"/>
<sequence length="680" mass="71785">MSYRIGIDVGGTFTDCVLLRPDGTLSLEKAPTTPGDQSEGVLIGLRQLADGEGLAVEQLLARTRTIVHGTTTGDNTMIEMSGAPTGLLVTEGFRDEIEMRRCYKEDIWDPALPPPPPIARRRVRLEIPERLTAEGEVLVELDEAAVRRAAARLRAFGVTSIAICFLYSYLDPAHELRARELVLEEYPDVEMVSLSHEVLPKPPEFERTSTTLVNAYVGPPIARYLTRLTKRLAEAGYAHELLVATSAGGVATAEHAARRAVTTIGSGPTGGVSAAARAAAAAGLGDVVSVDMGGTSYDVCLIRDGRPDVKMDWNWRHRYCIGTPMVDIPSVGAGGGSIAWEEGGVLRVGPQSAGSQPGPVCYGRGGSRPTVTDANLVLGRLDPAGFAGGRMELDLAAARAALAALGRRIGLDAEATAAATLRLVDANMTDAVRRVLSLAGVDPRRLDLVAFGGMGAVHASTQARALGMRRVLVPAGAAGLSARGLLTAHHVIDESRAYIRPWQQADLTVLAELAAELESVARAELAIAGVPGDRIDLEWSMLLVYPGQTFDTAIPVASPTDLAAAVAEFHRRNEAARLIEARSQEPVVRGIRLTAVGRVDQPAPVVLPEGASPAPVARRDMWIADAWQPATPVYRLSDVGRGAAIVGPAALSGPFTTVILHPGDIAVPTPTGDLLVELGH</sequence>
<evidence type="ECO:0000313" key="7">
    <source>
        <dbReference type="EMBL" id="CAB4850045.1"/>
    </source>
</evidence>
<dbReference type="Pfam" id="PF01968">
    <property type="entry name" value="Hydantoinase_A"/>
    <property type="match status" value="1"/>
</dbReference>
<dbReference type="EMBL" id="CAFBIY010000046">
    <property type="protein sequence ID" value="CAB4850045.1"/>
    <property type="molecule type" value="Genomic_DNA"/>
</dbReference>
<dbReference type="EMBL" id="CAFBMT010000019">
    <property type="protein sequence ID" value="CAB4948484.1"/>
    <property type="molecule type" value="Genomic_DNA"/>
</dbReference>
<dbReference type="InterPro" id="IPR045079">
    <property type="entry name" value="Oxoprolinase-like"/>
</dbReference>
<evidence type="ECO:0000313" key="5">
    <source>
        <dbReference type="EMBL" id="CAB4738055.1"/>
    </source>
</evidence>
<name>A0A6J6STP3_9ZZZZ</name>
<feature type="domain" description="Acetophenone carboxylase-like C-terminal" evidence="3">
    <location>
        <begin position="509"/>
        <end position="664"/>
    </location>
</feature>
<dbReference type="EMBL" id="CAEZYF010000021">
    <property type="protein sequence ID" value="CAB4738055.1"/>
    <property type="molecule type" value="Genomic_DNA"/>
</dbReference>
<dbReference type="Pfam" id="PF19278">
    <property type="entry name" value="Hydant_A_C"/>
    <property type="match status" value="1"/>
</dbReference>
<evidence type="ECO:0000313" key="8">
    <source>
        <dbReference type="EMBL" id="CAB4948484.1"/>
    </source>
</evidence>
<proteinExistence type="predicted"/>
<dbReference type="EMBL" id="CAESGF010000022">
    <property type="protein sequence ID" value="CAB4365028.1"/>
    <property type="molecule type" value="Genomic_DNA"/>
</dbReference>
<dbReference type="GO" id="GO:0017168">
    <property type="term" value="F:5-oxoprolinase (ATP-hydrolyzing) activity"/>
    <property type="evidence" value="ECO:0007669"/>
    <property type="project" value="TreeGrafter"/>
</dbReference>
<dbReference type="InterPro" id="IPR043129">
    <property type="entry name" value="ATPase_NBD"/>
</dbReference>
<evidence type="ECO:0000313" key="6">
    <source>
        <dbReference type="EMBL" id="CAB4831809.1"/>
    </source>
</evidence>
<evidence type="ECO:0000259" key="2">
    <source>
        <dbReference type="Pfam" id="PF05378"/>
    </source>
</evidence>
<dbReference type="PANTHER" id="PTHR11365">
    <property type="entry name" value="5-OXOPROLINASE RELATED"/>
    <property type="match status" value="1"/>
</dbReference>
<dbReference type="SUPFAM" id="SSF53067">
    <property type="entry name" value="Actin-like ATPase domain"/>
    <property type="match status" value="1"/>
</dbReference>
<reference evidence="5" key="1">
    <citation type="submission" date="2020-05" db="EMBL/GenBank/DDBJ databases">
        <authorList>
            <person name="Chiriac C."/>
            <person name="Salcher M."/>
            <person name="Ghai R."/>
            <person name="Kavagutti S V."/>
        </authorList>
    </citation>
    <scope>NUCLEOTIDE SEQUENCE</scope>
</reference>
<dbReference type="PANTHER" id="PTHR11365:SF23">
    <property type="entry name" value="HYPOTHETICAL 5-OXOPROLINASE (EUROFUNG)-RELATED"/>
    <property type="match status" value="1"/>
</dbReference>
<protein>
    <submittedName>
        <fullName evidence="5">Unannotated protein</fullName>
    </submittedName>
</protein>
<evidence type="ECO:0000259" key="1">
    <source>
        <dbReference type="Pfam" id="PF01968"/>
    </source>
</evidence>
<gene>
    <name evidence="5" type="ORF">UFOPK2656_02690</name>
    <name evidence="6" type="ORF">UFOPK3099_02169</name>
    <name evidence="7" type="ORF">UFOPK3267_01061</name>
    <name evidence="8" type="ORF">UFOPK3651_02684</name>
    <name evidence="9" type="ORF">UFOPK3931_00886</name>
    <name evidence="4" type="ORF">UFOPK4189_02787</name>
</gene>
<dbReference type="Pfam" id="PF05378">
    <property type="entry name" value="Hydant_A_N"/>
    <property type="match status" value="1"/>
</dbReference>
<organism evidence="5">
    <name type="scientific">freshwater metagenome</name>
    <dbReference type="NCBI Taxonomy" id="449393"/>
    <lineage>
        <taxon>unclassified sequences</taxon>
        <taxon>metagenomes</taxon>
        <taxon>ecological metagenomes</taxon>
    </lineage>
</organism>
<accession>A0A6J6STP3</accession>